<keyword evidence="2" id="KW-1185">Reference proteome</keyword>
<dbReference type="EMBL" id="QWEG01000006">
    <property type="protein sequence ID" value="RHW40806.1"/>
    <property type="molecule type" value="Genomic_DNA"/>
</dbReference>
<dbReference type="Proteomes" id="UP000284416">
    <property type="component" value="Unassembled WGS sequence"/>
</dbReference>
<dbReference type="AlphaFoldDB" id="A0A417YUE3"/>
<accession>A0A417YUE3</accession>
<gene>
    <name evidence="1" type="ORF">D1B31_11500</name>
</gene>
<reference evidence="1 2" key="1">
    <citation type="journal article" date="2017" name="Int. J. Syst. Evol. Microbiol.">
        <title>Bacillus notoginsengisoli sp. nov., a novel bacterium isolated from the rhizosphere of Panax notoginseng.</title>
        <authorList>
            <person name="Zhang M.Y."/>
            <person name="Cheng J."/>
            <person name="Cai Y."/>
            <person name="Zhang T.Y."/>
            <person name="Wu Y.Y."/>
            <person name="Manikprabhu D."/>
            <person name="Li W.J."/>
            <person name="Zhang Y.X."/>
        </authorList>
    </citation>
    <scope>NUCLEOTIDE SEQUENCE [LARGE SCALE GENOMIC DNA]</scope>
    <source>
        <strain evidence="1 2">JCM 30743</strain>
    </source>
</reference>
<evidence type="ECO:0000313" key="1">
    <source>
        <dbReference type="EMBL" id="RHW40806.1"/>
    </source>
</evidence>
<comment type="caution">
    <text evidence="1">The sequence shown here is derived from an EMBL/GenBank/DDBJ whole genome shotgun (WGS) entry which is preliminary data.</text>
</comment>
<proteinExistence type="predicted"/>
<protein>
    <submittedName>
        <fullName evidence="1">Uncharacterized protein</fullName>
    </submittedName>
</protein>
<evidence type="ECO:0000313" key="2">
    <source>
        <dbReference type="Proteomes" id="UP000284416"/>
    </source>
</evidence>
<organism evidence="1 2">
    <name type="scientific">Neobacillus notoginsengisoli</name>
    <dbReference type="NCBI Taxonomy" id="1578198"/>
    <lineage>
        <taxon>Bacteria</taxon>
        <taxon>Bacillati</taxon>
        <taxon>Bacillota</taxon>
        <taxon>Bacilli</taxon>
        <taxon>Bacillales</taxon>
        <taxon>Bacillaceae</taxon>
        <taxon>Neobacillus</taxon>
    </lineage>
</organism>
<sequence>MRINPTGIPPFLKGTNHSFKSPACAKIWLKNSGYGKLVLRNKSASSGKPEDVFSRGVYVWKK</sequence>
<name>A0A417YUE3_9BACI</name>